<dbReference type="InterPro" id="IPR000719">
    <property type="entry name" value="Prot_kinase_dom"/>
</dbReference>
<dbReference type="CDD" id="cd14014">
    <property type="entry name" value="STKc_PknB_like"/>
    <property type="match status" value="1"/>
</dbReference>
<dbReference type="EMBL" id="CP012333">
    <property type="protein sequence ID" value="AKU95882.1"/>
    <property type="molecule type" value="Genomic_DNA"/>
</dbReference>
<dbReference type="InterPro" id="IPR011009">
    <property type="entry name" value="Kinase-like_dom_sf"/>
</dbReference>
<evidence type="ECO:0000256" key="4">
    <source>
        <dbReference type="ARBA" id="ARBA00022840"/>
    </source>
</evidence>
<evidence type="ECO:0000256" key="1">
    <source>
        <dbReference type="ARBA" id="ARBA00022679"/>
    </source>
</evidence>
<sequence length="490" mass="52809">MSVGAFRPTMHAVSTFPSGGSLLSEGELPRAFGRYTLFDRIGQGGMAQIYLARAETEFGATRLSVVKQILPAFAADPRFVEMLTYEAKLAAKLSHKHIVQVLDLGRVGPEADSPLYIAMEYVEGFDLNAILRMCTQLSVGLPVQHALGIVADTLEGLDYAHRRTDEDGTPLGIVHRDVSPSNVLISYDGEVKLCDFGIAHANTLVRDGSNEALKGKAGYMSPEHARGDAVDARSDVFAAGVILWELLAGHRLYRSRSEVPLLEQARRAEIPELPDLSDKVPNEAHLRAIVSCALARSPDDRYPSAGAFLRALDEYVASSHLHASRLKLGEWISTTFGTEPIERRRASEARLSKRPPPPSSEHIRAAAVQIAPESATVASATPLTKALQSMQKSSERPAKLASTDPFPVSDGAMRAFKRELEAHPPQPATPIESTADVRGEVARVARALEIQTKNARALADAPPGESRLLVAMVVVAAIAGFVALACAIVR</sequence>
<dbReference type="Pfam" id="PF00069">
    <property type="entry name" value="Pkinase"/>
    <property type="match status" value="1"/>
</dbReference>
<proteinExistence type="predicted"/>
<name>A0A0K1PQS7_9BACT</name>
<dbReference type="PROSITE" id="PS50011">
    <property type="entry name" value="PROTEIN_KINASE_DOM"/>
    <property type="match status" value="1"/>
</dbReference>
<keyword evidence="1" id="KW-0808">Transferase</keyword>
<feature type="domain" description="Protein kinase" evidence="8">
    <location>
        <begin position="35"/>
        <end position="316"/>
    </location>
</feature>
<dbReference type="GO" id="GO:0004674">
    <property type="term" value="F:protein serine/threonine kinase activity"/>
    <property type="evidence" value="ECO:0007669"/>
    <property type="project" value="UniProtKB-KW"/>
</dbReference>
<protein>
    <submittedName>
        <fullName evidence="9">Serine/threonine protein kinase</fullName>
    </submittedName>
</protein>
<dbReference type="KEGG" id="llu:AKJ09_02546"/>
<evidence type="ECO:0000256" key="3">
    <source>
        <dbReference type="ARBA" id="ARBA00022777"/>
    </source>
</evidence>
<evidence type="ECO:0000256" key="6">
    <source>
        <dbReference type="SAM" id="MobiDB-lite"/>
    </source>
</evidence>
<feature type="transmembrane region" description="Helical" evidence="7">
    <location>
        <begin position="468"/>
        <end position="489"/>
    </location>
</feature>
<evidence type="ECO:0000313" key="9">
    <source>
        <dbReference type="EMBL" id="AKU95882.1"/>
    </source>
</evidence>
<keyword evidence="7" id="KW-0472">Membrane</keyword>
<evidence type="ECO:0000313" key="10">
    <source>
        <dbReference type="Proteomes" id="UP000064967"/>
    </source>
</evidence>
<evidence type="ECO:0000259" key="8">
    <source>
        <dbReference type="PROSITE" id="PS50011"/>
    </source>
</evidence>
<evidence type="ECO:0000256" key="7">
    <source>
        <dbReference type="SAM" id="Phobius"/>
    </source>
</evidence>
<dbReference type="InterPro" id="IPR008266">
    <property type="entry name" value="Tyr_kinase_AS"/>
</dbReference>
<dbReference type="AlphaFoldDB" id="A0A0K1PQS7"/>
<dbReference type="SUPFAM" id="SSF56112">
    <property type="entry name" value="Protein kinase-like (PK-like)"/>
    <property type="match status" value="1"/>
</dbReference>
<keyword evidence="7" id="KW-0812">Transmembrane</keyword>
<keyword evidence="7" id="KW-1133">Transmembrane helix</keyword>
<evidence type="ECO:0000256" key="2">
    <source>
        <dbReference type="ARBA" id="ARBA00022741"/>
    </source>
</evidence>
<dbReference type="Gene3D" id="3.30.200.20">
    <property type="entry name" value="Phosphorylase Kinase, domain 1"/>
    <property type="match status" value="1"/>
</dbReference>
<accession>A0A0K1PQS7</accession>
<dbReference type="PROSITE" id="PS00109">
    <property type="entry name" value="PROTEIN_KINASE_TYR"/>
    <property type="match status" value="1"/>
</dbReference>
<dbReference type="STRING" id="1391654.AKJ09_02546"/>
<evidence type="ECO:0000256" key="5">
    <source>
        <dbReference type="PROSITE-ProRule" id="PRU10141"/>
    </source>
</evidence>
<keyword evidence="4 5" id="KW-0067">ATP-binding</keyword>
<feature type="binding site" evidence="5">
    <location>
        <position position="67"/>
    </location>
    <ligand>
        <name>ATP</name>
        <dbReference type="ChEBI" id="CHEBI:30616"/>
    </ligand>
</feature>
<dbReference type="PANTHER" id="PTHR43289:SF6">
    <property type="entry name" value="SERINE_THREONINE-PROTEIN KINASE NEKL-3"/>
    <property type="match status" value="1"/>
</dbReference>
<keyword evidence="2 5" id="KW-0547">Nucleotide-binding</keyword>
<dbReference type="Proteomes" id="UP000064967">
    <property type="component" value="Chromosome"/>
</dbReference>
<organism evidence="9 10">
    <name type="scientific">Labilithrix luteola</name>
    <dbReference type="NCBI Taxonomy" id="1391654"/>
    <lineage>
        <taxon>Bacteria</taxon>
        <taxon>Pseudomonadati</taxon>
        <taxon>Myxococcota</taxon>
        <taxon>Polyangia</taxon>
        <taxon>Polyangiales</taxon>
        <taxon>Labilitrichaceae</taxon>
        <taxon>Labilithrix</taxon>
    </lineage>
</organism>
<dbReference type="InterPro" id="IPR017441">
    <property type="entry name" value="Protein_kinase_ATP_BS"/>
</dbReference>
<dbReference type="GO" id="GO:0005524">
    <property type="term" value="F:ATP binding"/>
    <property type="evidence" value="ECO:0007669"/>
    <property type="project" value="UniProtKB-UniRule"/>
</dbReference>
<reference evidence="9 10" key="1">
    <citation type="submission" date="2015-08" db="EMBL/GenBank/DDBJ databases">
        <authorList>
            <person name="Babu N.S."/>
            <person name="Beckwith C.J."/>
            <person name="Beseler K.G."/>
            <person name="Brison A."/>
            <person name="Carone J.V."/>
            <person name="Caskin T.P."/>
            <person name="Diamond M."/>
            <person name="Durham M.E."/>
            <person name="Foxe J.M."/>
            <person name="Go M."/>
            <person name="Henderson B.A."/>
            <person name="Jones I.B."/>
            <person name="McGettigan J.A."/>
            <person name="Micheletti S.J."/>
            <person name="Nasrallah M.E."/>
            <person name="Ortiz D."/>
            <person name="Piller C.R."/>
            <person name="Privatt S.R."/>
            <person name="Schneider S.L."/>
            <person name="Sharp S."/>
            <person name="Smith T.C."/>
            <person name="Stanton J.D."/>
            <person name="Ullery H.E."/>
            <person name="Wilson R.J."/>
            <person name="Serrano M.G."/>
            <person name="Buck G."/>
            <person name="Lee V."/>
            <person name="Wang Y."/>
            <person name="Carvalho R."/>
            <person name="Voegtly L."/>
            <person name="Shi R."/>
            <person name="Duckworth R."/>
            <person name="Johnson A."/>
            <person name="Loviza R."/>
            <person name="Walstead R."/>
            <person name="Shah Z."/>
            <person name="Kiflezghi M."/>
            <person name="Wade K."/>
            <person name="Ball S.L."/>
            <person name="Bradley K.W."/>
            <person name="Asai D.J."/>
            <person name="Bowman C.A."/>
            <person name="Russell D.A."/>
            <person name="Pope W.H."/>
            <person name="Jacobs-Sera D."/>
            <person name="Hendrix R.W."/>
            <person name="Hatfull G.F."/>
        </authorList>
    </citation>
    <scope>NUCLEOTIDE SEQUENCE [LARGE SCALE GENOMIC DNA]</scope>
    <source>
        <strain evidence="9 10">DSM 27648</strain>
    </source>
</reference>
<dbReference type="Gene3D" id="1.10.510.10">
    <property type="entry name" value="Transferase(Phosphotransferase) domain 1"/>
    <property type="match status" value="1"/>
</dbReference>
<keyword evidence="3 9" id="KW-0418">Kinase</keyword>
<feature type="region of interest" description="Disordered" evidence="6">
    <location>
        <begin position="343"/>
        <end position="363"/>
    </location>
</feature>
<dbReference type="PROSITE" id="PS00107">
    <property type="entry name" value="PROTEIN_KINASE_ATP"/>
    <property type="match status" value="1"/>
</dbReference>
<keyword evidence="9" id="KW-0723">Serine/threonine-protein kinase</keyword>
<dbReference type="PANTHER" id="PTHR43289">
    <property type="entry name" value="MITOGEN-ACTIVATED PROTEIN KINASE KINASE KINASE 20-RELATED"/>
    <property type="match status" value="1"/>
</dbReference>
<dbReference type="RefSeq" id="WP_205633688.1">
    <property type="nucleotide sequence ID" value="NZ_CP012333.1"/>
</dbReference>
<gene>
    <name evidence="9" type="ORF">AKJ09_02546</name>
</gene>
<feature type="region of interest" description="Disordered" evidence="6">
    <location>
        <begin position="386"/>
        <end position="408"/>
    </location>
</feature>
<keyword evidence="10" id="KW-1185">Reference proteome</keyword>